<feature type="domain" description="Leucine-binding protein" evidence="3">
    <location>
        <begin position="157"/>
        <end position="489"/>
    </location>
</feature>
<dbReference type="PANTHER" id="PTHR47235">
    <property type="entry name" value="BLR6548 PROTEIN"/>
    <property type="match status" value="1"/>
</dbReference>
<feature type="compositionally biased region" description="Acidic residues" evidence="2">
    <location>
        <begin position="77"/>
        <end position="88"/>
    </location>
</feature>
<proteinExistence type="predicted"/>
<evidence type="ECO:0000259" key="3">
    <source>
        <dbReference type="Pfam" id="PF13458"/>
    </source>
</evidence>
<dbReference type="Gene3D" id="3.40.50.2300">
    <property type="match status" value="2"/>
</dbReference>
<accession>A0A381PAW2</accession>
<dbReference type="AlphaFoldDB" id="A0A381PAW2"/>
<gene>
    <name evidence="4" type="ORF">METZ01_LOCUS16976</name>
</gene>
<evidence type="ECO:0000313" key="4">
    <source>
        <dbReference type="EMBL" id="SUZ64122.1"/>
    </source>
</evidence>
<name>A0A381PAW2_9ZZZZ</name>
<dbReference type="SUPFAM" id="SSF53822">
    <property type="entry name" value="Periplasmic binding protein-like I"/>
    <property type="match status" value="1"/>
</dbReference>
<dbReference type="InterPro" id="IPR028081">
    <property type="entry name" value="Leu-bd"/>
</dbReference>
<evidence type="ECO:0000256" key="2">
    <source>
        <dbReference type="SAM" id="MobiDB-lite"/>
    </source>
</evidence>
<feature type="region of interest" description="Disordered" evidence="2">
    <location>
        <begin position="25"/>
        <end position="94"/>
    </location>
</feature>
<organism evidence="4">
    <name type="scientific">marine metagenome</name>
    <dbReference type="NCBI Taxonomy" id="408172"/>
    <lineage>
        <taxon>unclassified sequences</taxon>
        <taxon>metagenomes</taxon>
        <taxon>ecological metagenomes</taxon>
    </lineage>
</organism>
<reference evidence="4" key="1">
    <citation type="submission" date="2018-05" db="EMBL/GenBank/DDBJ databases">
        <authorList>
            <person name="Lanie J.A."/>
            <person name="Ng W.-L."/>
            <person name="Kazmierczak K.M."/>
            <person name="Andrzejewski T.M."/>
            <person name="Davidsen T.M."/>
            <person name="Wayne K.J."/>
            <person name="Tettelin H."/>
            <person name="Glass J.I."/>
            <person name="Rusch D."/>
            <person name="Podicherti R."/>
            <person name="Tsui H.-C.T."/>
            <person name="Winkler M.E."/>
        </authorList>
    </citation>
    <scope>NUCLEOTIDE SEQUENCE</scope>
</reference>
<sequence>MGFKRKILRLLAVLFTFAMVAAACGGSDSDDDSSSDSGSDTAAASSSDSSDSDEAEEEEDDAGALSQEAVEEAVSGDAEEEEVDEDAPTFDRSTLDGIWEEAAYRRQLMIDEITENMESGDWGVGDDNILRGPAGYEADLNNCPGDWSNTHGLTDTTIRVGQTTVQSGNLAAYGNISVGWENYWDWLNAEYGGIGGRNLVMIIKDDGYVAAQTIEFVDELIESANIFALHGLGSPNGLAVYDKINAECVPHLFYASGHPAWGDPVNHPWTTSNQLSYLTEAVLWGTWIKTNLPDELPVKVAGLVMDNDFGLAYEKGFEFYAENNPDVVSEYLPVRHDPAAPTLTNEVTTIAAFDPDVFISMTAGNPCLLAVQEVEASGLLERLSAAFTPSVCKAIAAYMAPAGDAAHGWWVVGGGVKDSTDPKYSDEPFIAFLNQNLKDGGLDPSISLLATGYFFAYPWTETLRVANELPGGLTRTNVMLAARSIDIYHPLMMDGVAYELNGAADAFAIEGSDFSQFDANEQTWNQVGNIVDGNGNSPNCAWDKENGGC</sequence>
<dbReference type="InterPro" id="IPR028082">
    <property type="entry name" value="Peripla_BP_I"/>
</dbReference>
<dbReference type="PANTHER" id="PTHR47235:SF1">
    <property type="entry name" value="BLR6548 PROTEIN"/>
    <property type="match status" value="1"/>
</dbReference>
<keyword evidence="1" id="KW-0732">Signal</keyword>
<dbReference type="Pfam" id="PF13458">
    <property type="entry name" value="Peripla_BP_6"/>
    <property type="match status" value="1"/>
</dbReference>
<dbReference type="EMBL" id="UINC01000928">
    <property type="protein sequence ID" value="SUZ64122.1"/>
    <property type="molecule type" value="Genomic_DNA"/>
</dbReference>
<protein>
    <recommendedName>
        <fullName evidence="3">Leucine-binding protein domain-containing protein</fullName>
    </recommendedName>
</protein>
<evidence type="ECO:0000256" key="1">
    <source>
        <dbReference type="ARBA" id="ARBA00022729"/>
    </source>
</evidence>
<feature type="compositionally biased region" description="Low complexity" evidence="2">
    <location>
        <begin position="35"/>
        <end position="49"/>
    </location>
</feature>
<feature type="compositionally biased region" description="Acidic residues" evidence="2">
    <location>
        <begin position="50"/>
        <end position="62"/>
    </location>
</feature>
<dbReference type="PROSITE" id="PS51257">
    <property type="entry name" value="PROKAR_LIPOPROTEIN"/>
    <property type="match status" value="1"/>
</dbReference>